<name>A0ABD7BYR9_XYLFS</name>
<dbReference type="EMBL" id="CP009885">
    <property type="protein sequence ID" value="QPB72621.1"/>
    <property type="molecule type" value="Genomic_DNA"/>
</dbReference>
<sequence>MRHDHECAVDSVLRLWQALGLKQVARLGAVQTGVPHDAIHRHSFTLERPEQLEHVALSVSKSNRLGIAIRQHHLI</sequence>
<proteinExistence type="predicted"/>
<accession>A0ABD7BYR9</accession>
<protein>
    <submittedName>
        <fullName evidence="1">Uncharacterized protein</fullName>
    </submittedName>
</protein>
<organism evidence="1 2">
    <name type="scientific">Xylella fastidiosa</name>
    <dbReference type="NCBI Taxonomy" id="2371"/>
    <lineage>
        <taxon>Bacteria</taxon>
        <taxon>Pseudomonadati</taxon>
        <taxon>Pseudomonadota</taxon>
        <taxon>Gammaproteobacteria</taxon>
        <taxon>Lysobacterales</taxon>
        <taxon>Lysobacteraceae</taxon>
        <taxon>Xylella</taxon>
    </lineage>
</organism>
<dbReference type="Proteomes" id="UP000196980">
    <property type="component" value="Chromosome"/>
</dbReference>
<evidence type="ECO:0000313" key="2">
    <source>
        <dbReference type="Proteomes" id="UP000196980"/>
    </source>
</evidence>
<reference evidence="2" key="1">
    <citation type="submission" date="2014-11" db="EMBL/GenBank/DDBJ databases">
        <title>Xylella fastidiosa Hib4 Genome Sequencing.</title>
        <authorList>
            <person name="Pierry P.M."/>
            <person name="da Silva A.M."/>
        </authorList>
    </citation>
    <scope>NUCLEOTIDE SEQUENCE [LARGE SCALE GENOMIC DNA]</scope>
    <source>
        <strain evidence="2">Hib4</strain>
    </source>
</reference>
<gene>
    <name evidence="1" type="ORF">XFHB_14025</name>
</gene>
<dbReference type="RefSeq" id="WP_194955703.1">
    <property type="nucleotide sequence ID" value="NZ_CP009885.1"/>
</dbReference>
<dbReference type="KEGG" id="xfh:XFHB_14025"/>
<dbReference type="AlphaFoldDB" id="A0ABD7BYR9"/>
<evidence type="ECO:0000313" key="1">
    <source>
        <dbReference type="EMBL" id="QPB72621.1"/>
    </source>
</evidence>